<reference evidence="2" key="1">
    <citation type="journal article" date="2023" name="DNA Res.">
        <title>Chromosome-level genome assembly of Phrynocephalus forsythii using third-generation DNA sequencing and Hi-C analysis.</title>
        <authorList>
            <person name="Qi Y."/>
            <person name="Zhao W."/>
            <person name="Zhao Y."/>
            <person name="Niu C."/>
            <person name="Cao S."/>
            <person name="Zhang Y."/>
        </authorList>
    </citation>
    <scope>NUCLEOTIDE SEQUENCE</scope>
    <source>
        <tissue evidence="2">Muscle</tissue>
    </source>
</reference>
<evidence type="ECO:0000313" key="3">
    <source>
        <dbReference type="Proteomes" id="UP001142489"/>
    </source>
</evidence>
<evidence type="ECO:0000256" key="1">
    <source>
        <dbReference type="SAM" id="MobiDB-lite"/>
    </source>
</evidence>
<protein>
    <submittedName>
        <fullName evidence="2">Uncharacterized protein</fullName>
    </submittedName>
</protein>
<dbReference type="Proteomes" id="UP001142489">
    <property type="component" value="Unassembled WGS sequence"/>
</dbReference>
<feature type="non-terminal residue" evidence="2">
    <location>
        <position position="106"/>
    </location>
</feature>
<gene>
    <name evidence="2" type="ORF">JRQ81_012293</name>
</gene>
<proteinExistence type="predicted"/>
<organism evidence="2 3">
    <name type="scientific">Phrynocephalus forsythii</name>
    <dbReference type="NCBI Taxonomy" id="171643"/>
    <lineage>
        <taxon>Eukaryota</taxon>
        <taxon>Metazoa</taxon>
        <taxon>Chordata</taxon>
        <taxon>Craniata</taxon>
        <taxon>Vertebrata</taxon>
        <taxon>Euteleostomi</taxon>
        <taxon>Lepidosauria</taxon>
        <taxon>Squamata</taxon>
        <taxon>Bifurcata</taxon>
        <taxon>Unidentata</taxon>
        <taxon>Episquamata</taxon>
        <taxon>Toxicofera</taxon>
        <taxon>Iguania</taxon>
        <taxon>Acrodonta</taxon>
        <taxon>Agamidae</taxon>
        <taxon>Agaminae</taxon>
        <taxon>Phrynocephalus</taxon>
    </lineage>
</organism>
<dbReference type="AlphaFoldDB" id="A0A9Q0X5Y7"/>
<feature type="region of interest" description="Disordered" evidence="1">
    <location>
        <begin position="1"/>
        <end position="29"/>
    </location>
</feature>
<dbReference type="EMBL" id="JAPFRF010000024">
    <property type="protein sequence ID" value="KAJ7303350.1"/>
    <property type="molecule type" value="Genomic_DNA"/>
</dbReference>
<sequence length="106" mass="11161">MAKSPSLHLPTNSTHTKGPHENQALNGPSHLYSTILAQTTVVPSTTADGSGLHSPATNAGPPHPKPGSNTSPRLLSAPPHRLAPDLTVDQVLHLSRKHSTNSLYSR</sequence>
<accession>A0A9Q0X5Y7</accession>
<comment type="caution">
    <text evidence="2">The sequence shown here is derived from an EMBL/GenBank/DDBJ whole genome shotgun (WGS) entry which is preliminary data.</text>
</comment>
<keyword evidence="3" id="KW-1185">Reference proteome</keyword>
<feature type="region of interest" description="Disordered" evidence="1">
    <location>
        <begin position="42"/>
        <end position="82"/>
    </location>
</feature>
<name>A0A9Q0X5Y7_9SAUR</name>
<evidence type="ECO:0000313" key="2">
    <source>
        <dbReference type="EMBL" id="KAJ7303350.1"/>
    </source>
</evidence>